<dbReference type="GO" id="GO:0015031">
    <property type="term" value="P:protein transport"/>
    <property type="evidence" value="ECO:0007669"/>
    <property type="project" value="UniProtKB-KW"/>
</dbReference>
<dbReference type="SUPFAM" id="SSF48371">
    <property type="entry name" value="ARM repeat"/>
    <property type="match status" value="1"/>
</dbReference>
<dbReference type="InterPro" id="IPR016024">
    <property type="entry name" value="ARM-type_fold"/>
</dbReference>
<keyword evidence="5" id="KW-0472">Membrane</keyword>
<feature type="domain" description="DOP1 N-terminal" evidence="7">
    <location>
        <begin position="53"/>
        <end position="341"/>
    </location>
</feature>
<keyword evidence="3" id="KW-0653">Protein transport</keyword>
<dbReference type="VEuPathDB" id="FungiDB:Malapachy_1610"/>
<keyword evidence="4" id="KW-0333">Golgi apparatus</keyword>
<dbReference type="GO" id="GO:0005768">
    <property type="term" value="C:endosome"/>
    <property type="evidence" value="ECO:0007669"/>
    <property type="project" value="TreeGrafter"/>
</dbReference>
<comment type="subcellular location">
    <subcellularLocation>
        <location evidence="1">Golgi apparatus membrane</location>
        <topology evidence="1">Peripheral membrane protein</topology>
    </subcellularLocation>
</comment>
<proteinExistence type="inferred from homology"/>
<feature type="domain" description="DOP1-like middle TPR" evidence="8">
    <location>
        <begin position="350"/>
        <end position="529"/>
    </location>
</feature>
<dbReference type="InterPro" id="IPR007249">
    <property type="entry name" value="DOP1_N"/>
</dbReference>
<evidence type="ECO:0000256" key="2">
    <source>
        <dbReference type="ARBA" id="ARBA00022448"/>
    </source>
</evidence>
<dbReference type="GO" id="GO:0000139">
    <property type="term" value="C:Golgi membrane"/>
    <property type="evidence" value="ECO:0007669"/>
    <property type="project" value="UniProtKB-SubCell"/>
</dbReference>
<dbReference type="InterPro" id="IPR056457">
    <property type="entry name" value="DOP1_C"/>
</dbReference>
<name>A0A0M9VNC6_9BASI</name>
<sequence>MSFHPDALVTRQSAVNATTDPQNADDSELWRSAAARYEQKRWAEQSEKALYQDATFKRYQANVEKALAKFDSVAEWADFISFLGRLLKVLQSAPKYNVIPTKLIVAKRLSQCLNPALPTGVHTRALDVYTHIFTVLGADGLRRDLAVWTPGLLPFFPHAATSIRGVVLGLYERFYLPLGVDLRPLTRALLLSLLPGLEEEGSEFFDRVVTLLDRIATSVQPAFFFQNMWNVLMASPSVRLCALNYLARRMPTIGAAGAPTLASMHVSLLAQAMAHTLQDDALLVRRQALDFLITHMAWSSDVMRDLRSADKEALTYAALCTVLRRDISLNRRLYTWLVSAENDEQAQETYFQTHALPSARRALHDAMAHTREAQRPYKVLVSLMDKSTIAQPLLQAMVLDVFDTLVAHTNLRADAELYPTAQTLFEALEAHVLYQQLYRGMLAQMENEASRDVLSLCERILDAFRPHDEEAVHTHLPVLCLALVGEADARWQARTVSATAVVHALKVVDAMVQRLDASAVVATKSEDQTSGHISLRTPAAQWYGDEEVESVPTLRSPAYLQAWMEALLRMALPAPVDRAEGDAGVTSACWTLLDRMLTLLDTAVATLDTTTHLTLDVAAWNEALFAYIRRASSFASPHAALRMAMRLSNSQCIDGAFDFATQAHSDIVMQCLLDALQPASFRHHTEAVALFWDVDALTGENEYATHFLCTQLTHSASACARAMDALGTLWRLSTDAARRLEAPVFLVLDRLRSHHVMEKHQSELWLCAYVSSYDTLLQLLLHNLVRVPATRTMSHVNISTQHGASVEVPVYEYTEPFDQAFMNYYLATLTSLLTIDGVRVLHSAQSTVFTWASDEASCQIEEGPISNVLKEYVLVLLRSMPSTHAAESDEATYALCLELLRLLLAMEPDQTWCSSVETGLHDVLLLAMHRGDTPTQVLVLRTIREVLLVHYRTSYMSAEASASFASLLQVGLLRTTNDTALFAWMDLAHTLLPLTDKAVQAFMLPLCSTVRALLLTAMQSYDTTTARAWRPTHDATLHRVPRTELELNQLTAVLEHTLVQAMSSHHSNEVERVRRPETSGGFLGNISSVFLSDSSTASRTSSSHAGTSRSIADVVQALAYAWIVARADPRLEAVVTRTRAALERLYGLYTSATVDAIMEYWSRASRAALDATDEEHVLDDTLALLACLAPSAQIVCTSLCDAIAGRVSSNDRAKKQGRTSFVSEVVLFQFLDLYTERLDAPFIPQVWPIFSILAKSISSTTNKAWVFGMLRLVTQLGVKLATTRAFEDARMRRDVQDTFMRLSELTISLYARSLDISASSGRDSDAVSALSEKDDAGDGVAVPPAPAVVVQCLGAQVLPAYVSLRIDNDKLVAISTSMVYYVVAPGVRTRGRTLDPEPLVLDTLVRLSRMPTTIKTWRTQVLDAFMDAKFFTQTSSLGRQWAPIVHALLQAERERWTDVLGRINATPTSNLFTSREADLYARVTAIRRLSYVVYTGKTNDFLAQLPQIQEKVVEIVRSQPAEIVQAEVFLCMRVLLCRFASQHLTGFWPIILTEMLRILGEAKSSSSLPADKSDALYLIGSVAKLADYLITLQTEDFQIHQWLLITDTPDAMNDQSDWSAESLLDCIGALAAKEHPPATEAADDVVVRAQERKPMLAASRLDNAAGLTPFFANASRAFYECQFEGDVDWDTINTCLLQDLFEPIRTRL</sequence>
<dbReference type="Pfam" id="PF04118">
    <property type="entry name" value="Dopey_N"/>
    <property type="match status" value="1"/>
</dbReference>
<evidence type="ECO:0000256" key="4">
    <source>
        <dbReference type="ARBA" id="ARBA00023034"/>
    </source>
</evidence>
<dbReference type="EMBL" id="LGAV01000007">
    <property type="protein sequence ID" value="KOS13213.1"/>
    <property type="molecule type" value="Genomic_DNA"/>
</dbReference>
<dbReference type="GO" id="GO:0006895">
    <property type="term" value="P:Golgi to endosome transport"/>
    <property type="evidence" value="ECO:0007669"/>
    <property type="project" value="InterPro"/>
</dbReference>
<evidence type="ECO:0000256" key="5">
    <source>
        <dbReference type="ARBA" id="ARBA00023136"/>
    </source>
</evidence>
<evidence type="ECO:0000256" key="3">
    <source>
        <dbReference type="ARBA" id="ARBA00022927"/>
    </source>
</evidence>
<feature type="domain" description="DOP1-like C-terminal" evidence="9">
    <location>
        <begin position="1230"/>
        <end position="1681"/>
    </location>
</feature>
<dbReference type="Proteomes" id="UP000037751">
    <property type="component" value="Unassembled WGS sequence"/>
</dbReference>
<dbReference type="PANTHER" id="PTHR14042:SF24">
    <property type="entry name" value="PROTEIN DOPEY-1 HOMOLOG"/>
    <property type="match status" value="1"/>
</dbReference>
<protein>
    <submittedName>
        <fullName evidence="10">Leucine zipper transcription factors</fullName>
    </submittedName>
</protein>
<keyword evidence="11" id="KW-1185">Reference proteome</keyword>
<comment type="caution">
    <text evidence="10">The sequence shown here is derived from an EMBL/GenBank/DDBJ whole genome shotgun (WGS) entry which is preliminary data.</text>
</comment>
<keyword evidence="2" id="KW-0813">Transport</keyword>
<accession>A0A0M9VNC6</accession>
<dbReference type="GO" id="GO:0005829">
    <property type="term" value="C:cytosol"/>
    <property type="evidence" value="ECO:0007669"/>
    <property type="project" value="GOC"/>
</dbReference>
<dbReference type="Pfam" id="PF24598">
    <property type="entry name" value="DOP1_C"/>
    <property type="match status" value="1"/>
</dbReference>
<dbReference type="RefSeq" id="XP_017990845.1">
    <property type="nucleotide sequence ID" value="XM_018136113.1"/>
</dbReference>
<evidence type="ECO:0000256" key="1">
    <source>
        <dbReference type="ARBA" id="ARBA00004395"/>
    </source>
</evidence>
<evidence type="ECO:0000259" key="7">
    <source>
        <dbReference type="Pfam" id="PF04118"/>
    </source>
</evidence>
<dbReference type="OrthoDB" id="297643at2759"/>
<evidence type="ECO:0000313" key="11">
    <source>
        <dbReference type="Proteomes" id="UP000037751"/>
    </source>
</evidence>
<organism evidence="10 11">
    <name type="scientific">Malassezia pachydermatis</name>
    <dbReference type="NCBI Taxonomy" id="77020"/>
    <lineage>
        <taxon>Eukaryota</taxon>
        <taxon>Fungi</taxon>
        <taxon>Dikarya</taxon>
        <taxon>Basidiomycota</taxon>
        <taxon>Ustilaginomycotina</taxon>
        <taxon>Malasseziomycetes</taxon>
        <taxon>Malasseziales</taxon>
        <taxon>Malasseziaceae</taxon>
        <taxon>Malassezia</taxon>
    </lineage>
</organism>
<gene>
    <name evidence="10" type="ORF">Malapachy_1610</name>
</gene>
<dbReference type="Pfam" id="PF24597">
    <property type="entry name" value="TPR_DOP1_M"/>
    <property type="match status" value="1"/>
</dbReference>
<evidence type="ECO:0000313" key="10">
    <source>
        <dbReference type="EMBL" id="KOS13213.1"/>
    </source>
</evidence>
<dbReference type="InterPro" id="IPR040314">
    <property type="entry name" value="DOP1"/>
</dbReference>
<dbReference type="GO" id="GO:0005802">
    <property type="term" value="C:trans-Golgi network"/>
    <property type="evidence" value="ECO:0007669"/>
    <property type="project" value="TreeGrafter"/>
</dbReference>
<dbReference type="GeneID" id="28727988"/>
<reference evidence="10 11" key="1">
    <citation type="submission" date="2015-07" db="EMBL/GenBank/DDBJ databases">
        <title>Draft Genome Sequence of Malassezia furfur CBS1878 and Malassezia pachydermatis CBS1879.</title>
        <authorList>
            <person name="Triana S."/>
            <person name="Ohm R."/>
            <person name="Gonzalez A."/>
            <person name="DeCock H."/>
            <person name="Restrepo S."/>
            <person name="Celis A."/>
        </authorList>
    </citation>
    <scope>NUCLEOTIDE SEQUENCE [LARGE SCALE GENOMIC DNA]</scope>
    <source>
        <strain evidence="10 11">CBS 1879</strain>
    </source>
</reference>
<dbReference type="STRING" id="77020.A0A0M9VNC6"/>
<evidence type="ECO:0000256" key="6">
    <source>
        <dbReference type="ARBA" id="ARBA00046326"/>
    </source>
</evidence>
<evidence type="ECO:0000259" key="8">
    <source>
        <dbReference type="Pfam" id="PF24597"/>
    </source>
</evidence>
<evidence type="ECO:0000259" key="9">
    <source>
        <dbReference type="Pfam" id="PF24598"/>
    </source>
</evidence>
<dbReference type="InterPro" id="IPR056458">
    <property type="entry name" value="TPR_DOP1_M"/>
</dbReference>
<dbReference type="PANTHER" id="PTHR14042">
    <property type="entry name" value="DOPEY-RELATED"/>
    <property type="match status" value="1"/>
</dbReference>
<comment type="similarity">
    <text evidence="6">Belongs to the DOP1 family.</text>
</comment>